<keyword evidence="4 6" id="KW-0472">Membrane</keyword>
<reference evidence="9" key="1">
    <citation type="journal article" date="2022" name="Int. J. Syst. Evol. Microbiol.">
        <title>Anaeromyxobacter oryzae sp. nov., Anaeromyxobacter diazotrophicus sp. nov. and Anaeromyxobacter paludicola sp. nov., isolated from paddy soils.</title>
        <authorList>
            <person name="Itoh H."/>
            <person name="Xu Z."/>
            <person name="Mise K."/>
            <person name="Masuda Y."/>
            <person name="Ushijima N."/>
            <person name="Hayakawa C."/>
            <person name="Shiratori Y."/>
            <person name="Senoo K."/>
        </authorList>
    </citation>
    <scope>NUCLEOTIDE SEQUENCE [LARGE SCALE GENOMIC DNA]</scope>
    <source>
        <strain evidence="9">Red232</strain>
    </source>
</reference>
<dbReference type="InterPro" id="IPR010432">
    <property type="entry name" value="RDD"/>
</dbReference>
<proteinExistence type="predicted"/>
<feature type="transmembrane region" description="Helical" evidence="6">
    <location>
        <begin position="21"/>
        <end position="49"/>
    </location>
</feature>
<dbReference type="RefSeq" id="WP_248358460.1">
    <property type="nucleotide sequence ID" value="NZ_AP025591.1"/>
</dbReference>
<keyword evidence="3 6" id="KW-1133">Transmembrane helix</keyword>
<comment type="subcellular location">
    <subcellularLocation>
        <location evidence="1">Membrane</location>
        <topology evidence="1">Multi-pass membrane protein</topology>
    </subcellularLocation>
</comment>
<name>A0ABM7WQH1_9BACT</name>
<feature type="region of interest" description="Disordered" evidence="5">
    <location>
        <begin position="155"/>
        <end position="179"/>
    </location>
</feature>
<protein>
    <recommendedName>
        <fullName evidence="7">RDD domain-containing protein</fullName>
    </recommendedName>
</protein>
<keyword evidence="9" id="KW-1185">Reference proteome</keyword>
<evidence type="ECO:0000256" key="1">
    <source>
        <dbReference type="ARBA" id="ARBA00004141"/>
    </source>
</evidence>
<dbReference type="Pfam" id="PF06271">
    <property type="entry name" value="RDD"/>
    <property type="match status" value="1"/>
</dbReference>
<dbReference type="Proteomes" id="UP001162891">
    <property type="component" value="Chromosome"/>
</dbReference>
<evidence type="ECO:0000256" key="4">
    <source>
        <dbReference type="ARBA" id="ARBA00023136"/>
    </source>
</evidence>
<sequence length="179" mass="19180">MRDARPEGSPYPKADLTLRALARLVDFTIAFALAQIYQLGPILAAMYLLVADGLFQGQSIGKKIFGVRAVVVPRRAPAAYYESMLRNASFALVAVFWSVPLLWPVLFVAGVPIVAFEAYMIFTDRLGIRIGDIFADTQVVDAKVLAKEDAVSPNLTPVAPAPPPPTASATGAHRARAAA</sequence>
<gene>
    <name evidence="8" type="ORF">AMOR_06960</name>
</gene>
<organism evidence="8 9">
    <name type="scientific">Anaeromyxobacter oryzae</name>
    <dbReference type="NCBI Taxonomy" id="2918170"/>
    <lineage>
        <taxon>Bacteria</taxon>
        <taxon>Pseudomonadati</taxon>
        <taxon>Myxococcota</taxon>
        <taxon>Myxococcia</taxon>
        <taxon>Myxococcales</taxon>
        <taxon>Cystobacterineae</taxon>
        <taxon>Anaeromyxobacteraceae</taxon>
        <taxon>Anaeromyxobacter</taxon>
    </lineage>
</organism>
<evidence type="ECO:0000313" key="9">
    <source>
        <dbReference type="Proteomes" id="UP001162891"/>
    </source>
</evidence>
<evidence type="ECO:0000256" key="2">
    <source>
        <dbReference type="ARBA" id="ARBA00022692"/>
    </source>
</evidence>
<evidence type="ECO:0000256" key="5">
    <source>
        <dbReference type="SAM" id="MobiDB-lite"/>
    </source>
</evidence>
<feature type="transmembrane region" description="Helical" evidence="6">
    <location>
        <begin position="90"/>
        <end position="116"/>
    </location>
</feature>
<feature type="domain" description="RDD" evidence="7">
    <location>
        <begin position="42"/>
        <end position="125"/>
    </location>
</feature>
<evidence type="ECO:0000313" key="8">
    <source>
        <dbReference type="EMBL" id="BDG01700.1"/>
    </source>
</evidence>
<evidence type="ECO:0000259" key="7">
    <source>
        <dbReference type="Pfam" id="PF06271"/>
    </source>
</evidence>
<keyword evidence="2 6" id="KW-0812">Transmembrane</keyword>
<accession>A0ABM7WQH1</accession>
<evidence type="ECO:0000256" key="6">
    <source>
        <dbReference type="SAM" id="Phobius"/>
    </source>
</evidence>
<evidence type="ECO:0000256" key="3">
    <source>
        <dbReference type="ARBA" id="ARBA00022989"/>
    </source>
</evidence>
<dbReference type="EMBL" id="AP025591">
    <property type="protein sequence ID" value="BDG01700.1"/>
    <property type="molecule type" value="Genomic_DNA"/>
</dbReference>